<evidence type="ECO:0000313" key="1">
    <source>
        <dbReference type="EMBL" id="QXE25586.1"/>
    </source>
</evidence>
<proteinExistence type="predicted"/>
<organism evidence="1 2">
    <name type="scientific">Richelia sinica FACHB-800</name>
    <dbReference type="NCBI Taxonomy" id="1357546"/>
    <lineage>
        <taxon>Bacteria</taxon>
        <taxon>Bacillati</taxon>
        <taxon>Cyanobacteriota</taxon>
        <taxon>Cyanophyceae</taxon>
        <taxon>Nostocales</taxon>
        <taxon>Nostocaceae</taxon>
        <taxon>Richelia</taxon>
    </lineage>
</organism>
<keyword evidence="2" id="KW-1185">Reference proteome</keyword>
<dbReference type="Proteomes" id="UP000683511">
    <property type="component" value="Chromosome"/>
</dbReference>
<name>A0A975TCW5_9NOST</name>
<dbReference type="EMBL" id="CP021056">
    <property type="protein sequence ID" value="QXE25586.1"/>
    <property type="molecule type" value="Genomic_DNA"/>
</dbReference>
<evidence type="ECO:0000313" key="2">
    <source>
        <dbReference type="Proteomes" id="UP000683511"/>
    </source>
</evidence>
<protein>
    <submittedName>
        <fullName evidence="1">Uncharacterized protein</fullName>
    </submittedName>
</protein>
<gene>
    <name evidence="1" type="ORF">B6N60_04306</name>
</gene>
<accession>A0A975TCW5</accession>
<reference evidence="1" key="1">
    <citation type="submission" date="2017-04" db="EMBL/GenBank/DDBJ databases">
        <title>Genome deletions in a multicellular cyanobacterial endosymbiont for morphological adaptation in marine diatoms.</title>
        <authorList>
            <person name="Wang Y."/>
            <person name="Gao H."/>
            <person name="Li R."/>
            <person name="Xu X."/>
        </authorList>
    </citation>
    <scope>NUCLEOTIDE SEQUENCE</scope>
    <source>
        <strain evidence="1">FACHB 800</strain>
    </source>
</reference>
<dbReference type="KEGG" id="rsin:B6N60_04306"/>
<sequence length="36" mass="3923">MVGSCIKKLVEKVGLVGKNAKFTKYLLKIALNTVSQ</sequence>
<dbReference type="AlphaFoldDB" id="A0A975TCW5"/>